<accession>A0A164SQR7</accession>
<dbReference type="AlphaFoldDB" id="A0A164SQR7"/>
<proteinExistence type="predicted"/>
<dbReference type="EMBL" id="LRGB01001943">
    <property type="protein sequence ID" value="KZS09857.1"/>
    <property type="molecule type" value="Genomic_DNA"/>
</dbReference>
<keyword evidence="2" id="KW-1185">Reference proteome</keyword>
<evidence type="ECO:0000313" key="2">
    <source>
        <dbReference type="Proteomes" id="UP000076858"/>
    </source>
</evidence>
<dbReference type="Proteomes" id="UP000076858">
    <property type="component" value="Unassembled WGS sequence"/>
</dbReference>
<reference evidence="1 2" key="1">
    <citation type="submission" date="2016-03" db="EMBL/GenBank/DDBJ databases">
        <title>EvidentialGene: Evidence-directed Construction of Genes on Genomes.</title>
        <authorList>
            <person name="Gilbert D.G."/>
            <person name="Choi J.-H."/>
            <person name="Mockaitis K."/>
            <person name="Colbourne J."/>
            <person name="Pfrender M."/>
        </authorList>
    </citation>
    <scope>NUCLEOTIDE SEQUENCE [LARGE SCALE GENOMIC DNA]</scope>
    <source>
        <strain evidence="1 2">Xinb3</strain>
        <tissue evidence="1">Complete organism</tissue>
    </source>
</reference>
<gene>
    <name evidence="1" type="ORF">APZ42_025814</name>
</gene>
<organism evidence="1 2">
    <name type="scientific">Daphnia magna</name>
    <dbReference type="NCBI Taxonomy" id="35525"/>
    <lineage>
        <taxon>Eukaryota</taxon>
        <taxon>Metazoa</taxon>
        <taxon>Ecdysozoa</taxon>
        <taxon>Arthropoda</taxon>
        <taxon>Crustacea</taxon>
        <taxon>Branchiopoda</taxon>
        <taxon>Diplostraca</taxon>
        <taxon>Cladocera</taxon>
        <taxon>Anomopoda</taxon>
        <taxon>Daphniidae</taxon>
        <taxon>Daphnia</taxon>
    </lineage>
</organism>
<comment type="caution">
    <text evidence="1">The sequence shown here is derived from an EMBL/GenBank/DDBJ whole genome shotgun (WGS) entry which is preliminary data.</text>
</comment>
<protein>
    <submittedName>
        <fullName evidence="1">Uncharacterized protein</fullName>
    </submittedName>
</protein>
<evidence type="ECO:0000313" key="1">
    <source>
        <dbReference type="EMBL" id="KZS09857.1"/>
    </source>
</evidence>
<sequence>MRLKHLSLSFEEVSHYSPVSRGFFLQQEICQTIMIRGERFLVPSKTKKPLASFIVGLP</sequence>
<name>A0A164SQR7_9CRUS</name>